<accession>A0A9J6FHY0</accession>
<comment type="caution">
    <text evidence="2">The sequence shown here is derived from an EMBL/GenBank/DDBJ whole genome shotgun (WGS) entry which is preliminary data.</text>
</comment>
<protein>
    <submittedName>
        <fullName evidence="2">Uncharacterized protein</fullName>
    </submittedName>
</protein>
<evidence type="ECO:0000313" key="3">
    <source>
        <dbReference type="Proteomes" id="UP000821853"/>
    </source>
</evidence>
<dbReference type="Proteomes" id="UP000821853">
    <property type="component" value="Chromosome 1"/>
</dbReference>
<evidence type="ECO:0000256" key="1">
    <source>
        <dbReference type="SAM" id="MobiDB-lite"/>
    </source>
</evidence>
<sequence>MNSAWYEGFPYDGPSLYLAGQQPDYSALHAVGQTSSSQLLDQALRCADEQQSSDCSCGSSPDRWTTRKRPATENNGEPR</sequence>
<feature type="compositionally biased region" description="Polar residues" evidence="1">
    <location>
        <begin position="50"/>
        <end position="63"/>
    </location>
</feature>
<organism evidence="2 3">
    <name type="scientific">Haemaphysalis longicornis</name>
    <name type="common">Bush tick</name>
    <dbReference type="NCBI Taxonomy" id="44386"/>
    <lineage>
        <taxon>Eukaryota</taxon>
        <taxon>Metazoa</taxon>
        <taxon>Ecdysozoa</taxon>
        <taxon>Arthropoda</taxon>
        <taxon>Chelicerata</taxon>
        <taxon>Arachnida</taxon>
        <taxon>Acari</taxon>
        <taxon>Parasitiformes</taxon>
        <taxon>Ixodida</taxon>
        <taxon>Ixodoidea</taxon>
        <taxon>Ixodidae</taxon>
        <taxon>Haemaphysalinae</taxon>
        <taxon>Haemaphysalis</taxon>
    </lineage>
</organism>
<keyword evidence="3" id="KW-1185">Reference proteome</keyword>
<evidence type="ECO:0000313" key="2">
    <source>
        <dbReference type="EMBL" id="KAH9361953.1"/>
    </source>
</evidence>
<dbReference type="AlphaFoldDB" id="A0A9J6FHY0"/>
<gene>
    <name evidence="2" type="ORF">HPB48_003638</name>
</gene>
<dbReference type="OrthoDB" id="6513036at2759"/>
<feature type="region of interest" description="Disordered" evidence="1">
    <location>
        <begin position="50"/>
        <end position="79"/>
    </location>
</feature>
<proteinExistence type="predicted"/>
<dbReference type="VEuPathDB" id="VectorBase:HLOH_065136"/>
<reference evidence="2 3" key="1">
    <citation type="journal article" date="2020" name="Cell">
        <title>Large-Scale Comparative Analyses of Tick Genomes Elucidate Their Genetic Diversity and Vector Capacities.</title>
        <authorList>
            <consortium name="Tick Genome and Microbiome Consortium (TIGMIC)"/>
            <person name="Jia N."/>
            <person name="Wang J."/>
            <person name="Shi W."/>
            <person name="Du L."/>
            <person name="Sun Y."/>
            <person name="Zhan W."/>
            <person name="Jiang J.F."/>
            <person name="Wang Q."/>
            <person name="Zhang B."/>
            <person name="Ji P."/>
            <person name="Bell-Sakyi L."/>
            <person name="Cui X.M."/>
            <person name="Yuan T.T."/>
            <person name="Jiang B.G."/>
            <person name="Yang W.F."/>
            <person name="Lam T.T."/>
            <person name="Chang Q.C."/>
            <person name="Ding S.J."/>
            <person name="Wang X.J."/>
            <person name="Zhu J.G."/>
            <person name="Ruan X.D."/>
            <person name="Zhao L."/>
            <person name="Wei J.T."/>
            <person name="Ye R.Z."/>
            <person name="Que T.C."/>
            <person name="Du C.H."/>
            <person name="Zhou Y.H."/>
            <person name="Cheng J.X."/>
            <person name="Dai P.F."/>
            <person name="Guo W.B."/>
            <person name="Han X.H."/>
            <person name="Huang E.J."/>
            <person name="Li L.F."/>
            <person name="Wei W."/>
            <person name="Gao Y.C."/>
            <person name="Liu J.Z."/>
            <person name="Shao H.Z."/>
            <person name="Wang X."/>
            <person name="Wang C.C."/>
            <person name="Yang T.C."/>
            <person name="Huo Q.B."/>
            <person name="Li W."/>
            <person name="Chen H.Y."/>
            <person name="Chen S.E."/>
            <person name="Zhou L.G."/>
            <person name="Ni X.B."/>
            <person name="Tian J.H."/>
            <person name="Sheng Y."/>
            <person name="Liu T."/>
            <person name="Pan Y.S."/>
            <person name="Xia L.Y."/>
            <person name="Li J."/>
            <person name="Zhao F."/>
            <person name="Cao W.C."/>
        </authorList>
    </citation>
    <scope>NUCLEOTIDE SEQUENCE [LARGE SCALE GENOMIC DNA]</scope>
    <source>
        <strain evidence="2">HaeL-2018</strain>
    </source>
</reference>
<dbReference type="EMBL" id="JABSTR010000001">
    <property type="protein sequence ID" value="KAH9361953.1"/>
    <property type="molecule type" value="Genomic_DNA"/>
</dbReference>
<name>A0A9J6FHY0_HAELO</name>